<reference evidence="1" key="1">
    <citation type="journal article" date="2020" name="Stud. Mycol.">
        <title>101 Dothideomycetes genomes: a test case for predicting lifestyles and emergence of pathogens.</title>
        <authorList>
            <person name="Haridas S."/>
            <person name="Albert R."/>
            <person name="Binder M."/>
            <person name="Bloem J."/>
            <person name="Labutti K."/>
            <person name="Salamov A."/>
            <person name="Andreopoulos B."/>
            <person name="Baker S."/>
            <person name="Barry K."/>
            <person name="Bills G."/>
            <person name="Bluhm B."/>
            <person name="Cannon C."/>
            <person name="Castanera R."/>
            <person name="Culley D."/>
            <person name="Daum C."/>
            <person name="Ezra D."/>
            <person name="Gonzalez J."/>
            <person name="Henrissat B."/>
            <person name="Kuo A."/>
            <person name="Liang C."/>
            <person name="Lipzen A."/>
            <person name="Lutzoni F."/>
            <person name="Magnuson J."/>
            <person name="Mondo S."/>
            <person name="Nolan M."/>
            <person name="Ohm R."/>
            <person name="Pangilinan J."/>
            <person name="Park H.-J."/>
            <person name="Ramirez L."/>
            <person name="Alfaro M."/>
            <person name="Sun H."/>
            <person name="Tritt A."/>
            <person name="Yoshinaga Y."/>
            <person name="Zwiers L.-H."/>
            <person name="Turgeon B."/>
            <person name="Goodwin S."/>
            <person name="Spatafora J."/>
            <person name="Crous P."/>
            <person name="Grigoriev I."/>
        </authorList>
    </citation>
    <scope>NUCLEOTIDE SEQUENCE</scope>
    <source>
        <strain evidence="1">CBS 123094</strain>
    </source>
</reference>
<proteinExistence type="predicted"/>
<dbReference type="EMBL" id="ML977573">
    <property type="protein sequence ID" value="KAF2003344.1"/>
    <property type="molecule type" value="Genomic_DNA"/>
</dbReference>
<evidence type="ECO:0000313" key="2">
    <source>
        <dbReference type="Proteomes" id="UP000799779"/>
    </source>
</evidence>
<keyword evidence="2" id="KW-1185">Reference proteome</keyword>
<protein>
    <submittedName>
        <fullName evidence="1">Uncharacterized protein</fullName>
    </submittedName>
</protein>
<dbReference type="Proteomes" id="UP000799779">
    <property type="component" value="Unassembled WGS sequence"/>
</dbReference>
<dbReference type="AlphaFoldDB" id="A0A6A5WQZ4"/>
<organism evidence="1 2">
    <name type="scientific">Amniculicola lignicola CBS 123094</name>
    <dbReference type="NCBI Taxonomy" id="1392246"/>
    <lineage>
        <taxon>Eukaryota</taxon>
        <taxon>Fungi</taxon>
        <taxon>Dikarya</taxon>
        <taxon>Ascomycota</taxon>
        <taxon>Pezizomycotina</taxon>
        <taxon>Dothideomycetes</taxon>
        <taxon>Pleosporomycetidae</taxon>
        <taxon>Pleosporales</taxon>
        <taxon>Amniculicolaceae</taxon>
        <taxon>Amniculicola</taxon>
    </lineage>
</organism>
<name>A0A6A5WQZ4_9PLEO</name>
<sequence length="193" mass="21543">MTWHLRVGTCYGKPTPGCTSLEQKVTVKSPTYPQPFNLPQRVRHASPNNFQFRLLQHYHLAASYLDLSTCSVIKFWALDQNAPCTVIWTVLQGGMSTPHFTSQGLVLRTSLTSWTIMQPRLLISPGCRVLTCGCSGSSDNIPTTTRLRQLLCQLCCFPYLHPVPITPDHTTWIRISFLKITPSAGMAGFNFSA</sequence>
<evidence type="ECO:0000313" key="1">
    <source>
        <dbReference type="EMBL" id="KAF2003344.1"/>
    </source>
</evidence>
<accession>A0A6A5WQZ4</accession>
<gene>
    <name evidence="1" type="ORF">P154DRAFT_104190</name>
</gene>